<comment type="similarity">
    <text evidence="2 9">Belongs to the cytochrome P450 family.</text>
</comment>
<dbReference type="AlphaFoldDB" id="A0A2P5FG24"/>
<dbReference type="CDD" id="cd11072">
    <property type="entry name" value="CYP71-like"/>
    <property type="match status" value="1"/>
</dbReference>
<keyword evidence="10" id="KW-0812">Transmembrane</keyword>
<dbReference type="GO" id="GO:0005506">
    <property type="term" value="F:iron ion binding"/>
    <property type="evidence" value="ECO:0007669"/>
    <property type="project" value="InterPro"/>
</dbReference>
<dbReference type="STRING" id="63057.A0A2P5FG24"/>
<protein>
    <submittedName>
        <fullName evidence="11">Cytochrome P450, E-class, group I</fullName>
    </submittedName>
</protein>
<keyword evidence="3 8" id="KW-0349">Heme</keyword>
<dbReference type="PANTHER" id="PTHR47955">
    <property type="entry name" value="CYTOCHROME P450 FAMILY 71 PROTEIN"/>
    <property type="match status" value="1"/>
</dbReference>
<dbReference type="FunFam" id="1.10.630.10:FF:000043">
    <property type="entry name" value="Cytochrome P450 99A2"/>
    <property type="match status" value="1"/>
</dbReference>
<evidence type="ECO:0000256" key="9">
    <source>
        <dbReference type="RuleBase" id="RU000461"/>
    </source>
</evidence>
<dbReference type="EMBL" id="JXTC01000036">
    <property type="protein sequence ID" value="PON96758.1"/>
    <property type="molecule type" value="Genomic_DNA"/>
</dbReference>
<sequence length="510" mass="57968">MGLFEILREQPIFYFSTLSVVILLSYFAFKNKLTKKRFNLPPGPPKLPIIGNLHQFGTAREVPPTSLRNLARKYGPIMHLKLGEISTVIISSARLAKEALKVHDLALANRPRIIGAEYLYFDHTGMAFAPYNSYWRYIRKVCILEVLSAKRVQSYTLIRREEVLNLVRRVSEHYPRPVNMSKMVGLYSNSNLCRAAFGREFTEGGDYDNYGFHHMLEEYQELLGGFSIGDFFPSLEFVLSLTGTKSRLVHAVSRFNQLFDRIIAEHRDPERVKDEKTTDIVDVLLDVQRNASGEMSLSMENVKGLILDVFAAGTDTSTIILDWTMTELMMNPHVMKKVQAEIRSIMGERKVVLDRDLPQMNYLKAVIKESLRLHPPAPVLLPRESSEHITIDGYDIPPKTRLYINAWAIGRDPESWEDPETFKPERFLGSSLDYKGTDFEFIPFGAGRRMCPGLSFGTAGVENALAQLLHSFDYELPPGVTAKDLDLSELFGITMSKKVSLELIAKPHFP</sequence>
<evidence type="ECO:0000313" key="12">
    <source>
        <dbReference type="Proteomes" id="UP000237000"/>
    </source>
</evidence>
<dbReference type="InParanoid" id="A0A2P5FG24"/>
<keyword evidence="10" id="KW-0472">Membrane</keyword>
<reference evidence="12" key="1">
    <citation type="submission" date="2016-06" db="EMBL/GenBank/DDBJ databases">
        <title>Parallel loss of symbiosis genes in relatives of nitrogen-fixing non-legume Parasponia.</title>
        <authorList>
            <person name="Van Velzen R."/>
            <person name="Holmer R."/>
            <person name="Bu F."/>
            <person name="Rutten L."/>
            <person name="Van Zeijl A."/>
            <person name="Liu W."/>
            <person name="Santuari L."/>
            <person name="Cao Q."/>
            <person name="Sharma T."/>
            <person name="Shen D."/>
            <person name="Roswanjaya Y."/>
            <person name="Wardhani T."/>
            <person name="Kalhor M.S."/>
            <person name="Jansen J."/>
            <person name="Van den Hoogen J."/>
            <person name="Gungor B."/>
            <person name="Hartog M."/>
            <person name="Hontelez J."/>
            <person name="Verver J."/>
            <person name="Yang W.-C."/>
            <person name="Schijlen E."/>
            <person name="Repin R."/>
            <person name="Schilthuizen M."/>
            <person name="Schranz E."/>
            <person name="Heidstra R."/>
            <person name="Miyata K."/>
            <person name="Fedorova E."/>
            <person name="Kohlen W."/>
            <person name="Bisseling T."/>
            <person name="Smit S."/>
            <person name="Geurts R."/>
        </authorList>
    </citation>
    <scope>NUCLEOTIDE SEQUENCE [LARGE SCALE GENOMIC DNA]</scope>
    <source>
        <strain evidence="12">cv. RG33-2</strain>
    </source>
</reference>
<dbReference type="Gene3D" id="1.10.630.10">
    <property type="entry name" value="Cytochrome P450"/>
    <property type="match status" value="1"/>
</dbReference>
<evidence type="ECO:0000256" key="8">
    <source>
        <dbReference type="PIRSR" id="PIRSR602401-1"/>
    </source>
</evidence>
<keyword evidence="5 9" id="KW-0560">Oxidoreductase</keyword>
<organism evidence="11 12">
    <name type="scientific">Trema orientale</name>
    <name type="common">Charcoal tree</name>
    <name type="synonym">Celtis orientalis</name>
    <dbReference type="NCBI Taxonomy" id="63057"/>
    <lineage>
        <taxon>Eukaryota</taxon>
        <taxon>Viridiplantae</taxon>
        <taxon>Streptophyta</taxon>
        <taxon>Embryophyta</taxon>
        <taxon>Tracheophyta</taxon>
        <taxon>Spermatophyta</taxon>
        <taxon>Magnoliopsida</taxon>
        <taxon>eudicotyledons</taxon>
        <taxon>Gunneridae</taxon>
        <taxon>Pentapetalae</taxon>
        <taxon>rosids</taxon>
        <taxon>fabids</taxon>
        <taxon>Rosales</taxon>
        <taxon>Cannabaceae</taxon>
        <taxon>Trema</taxon>
    </lineage>
</organism>
<proteinExistence type="inferred from homology"/>
<dbReference type="PRINTS" id="PR00385">
    <property type="entry name" value="P450"/>
</dbReference>
<name>A0A2P5FG24_TREOI</name>
<keyword evidence="12" id="KW-1185">Reference proteome</keyword>
<evidence type="ECO:0000256" key="5">
    <source>
        <dbReference type="ARBA" id="ARBA00023002"/>
    </source>
</evidence>
<dbReference type="InterPro" id="IPR002401">
    <property type="entry name" value="Cyt_P450_E_grp-I"/>
</dbReference>
<feature type="binding site" description="axial binding residue" evidence="8">
    <location>
        <position position="451"/>
    </location>
    <ligand>
        <name>heme</name>
        <dbReference type="ChEBI" id="CHEBI:30413"/>
    </ligand>
    <ligandPart>
        <name>Fe</name>
        <dbReference type="ChEBI" id="CHEBI:18248"/>
    </ligandPart>
</feature>
<dbReference type="PRINTS" id="PR00463">
    <property type="entry name" value="EP450I"/>
</dbReference>
<dbReference type="InterPro" id="IPR017972">
    <property type="entry name" value="Cyt_P450_CS"/>
</dbReference>
<keyword evidence="4 8" id="KW-0479">Metal-binding</keyword>
<comment type="cofactor">
    <cofactor evidence="1 8">
        <name>heme</name>
        <dbReference type="ChEBI" id="CHEBI:30413"/>
    </cofactor>
</comment>
<evidence type="ECO:0000256" key="2">
    <source>
        <dbReference type="ARBA" id="ARBA00010617"/>
    </source>
</evidence>
<dbReference type="Proteomes" id="UP000237000">
    <property type="component" value="Unassembled WGS sequence"/>
</dbReference>
<dbReference type="PANTHER" id="PTHR47955:SF19">
    <property type="entry name" value="CYTOCHROME P450 71A9-LIKE ISOFORM X1"/>
    <property type="match status" value="1"/>
</dbReference>
<evidence type="ECO:0000256" key="3">
    <source>
        <dbReference type="ARBA" id="ARBA00022617"/>
    </source>
</evidence>
<dbReference type="Pfam" id="PF00067">
    <property type="entry name" value="p450"/>
    <property type="match status" value="1"/>
</dbReference>
<keyword evidence="10" id="KW-1133">Transmembrane helix</keyword>
<feature type="transmembrane region" description="Helical" evidence="10">
    <location>
        <begin position="12"/>
        <end position="29"/>
    </location>
</feature>
<dbReference type="GO" id="GO:0016705">
    <property type="term" value="F:oxidoreductase activity, acting on paired donors, with incorporation or reduction of molecular oxygen"/>
    <property type="evidence" value="ECO:0007669"/>
    <property type="project" value="InterPro"/>
</dbReference>
<keyword evidence="6 8" id="KW-0408">Iron</keyword>
<evidence type="ECO:0000256" key="10">
    <source>
        <dbReference type="SAM" id="Phobius"/>
    </source>
</evidence>
<dbReference type="OrthoDB" id="2789670at2759"/>
<evidence type="ECO:0000256" key="4">
    <source>
        <dbReference type="ARBA" id="ARBA00022723"/>
    </source>
</evidence>
<dbReference type="PROSITE" id="PS00086">
    <property type="entry name" value="CYTOCHROME_P450"/>
    <property type="match status" value="1"/>
</dbReference>
<evidence type="ECO:0000256" key="7">
    <source>
        <dbReference type="ARBA" id="ARBA00023033"/>
    </source>
</evidence>
<dbReference type="SUPFAM" id="SSF48264">
    <property type="entry name" value="Cytochrome P450"/>
    <property type="match status" value="1"/>
</dbReference>
<comment type="caution">
    <text evidence="11">The sequence shown here is derived from an EMBL/GenBank/DDBJ whole genome shotgun (WGS) entry which is preliminary data.</text>
</comment>
<accession>A0A2P5FG24</accession>
<keyword evidence="7 9" id="KW-0503">Monooxygenase</keyword>
<gene>
    <name evidence="11" type="ORF">TorRG33x02_074620</name>
</gene>
<evidence type="ECO:0000256" key="6">
    <source>
        <dbReference type="ARBA" id="ARBA00023004"/>
    </source>
</evidence>
<evidence type="ECO:0000313" key="11">
    <source>
        <dbReference type="EMBL" id="PON96758.1"/>
    </source>
</evidence>
<dbReference type="GO" id="GO:0004497">
    <property type="term" value="F:monooxygenase activity"/>
    <property type="evidence" value="ECO:0007669"/>
    <property type="project" value="UniProtKB-KW"/>
</dbReference>
<dbReference type="GO" id="GO:0020037">
    <property type="term" value="F:heme binding"/>
    <property type="evidence" value="ECO:0007669"/>
    <property type="project" value="InterPro"/>
</dbReference>
<evidence type="ECO:0000256" key="1">
    <source>
        <dbReference type="ARBA" id="ARBA00001971"/>
    </source>
</evidence>
<dbReference type="InterPro" id="IPR036396">
    <property type="entry name" value="Cyt_P450_sf"/>
</dbReference>
<dbReference type="InterPro" id="IPR001128">
    <property type="entry name" value="Cyt_P450"/>
</dbReference>